<keyword evidence="1" id="KW-1133">Transmembrane helix</keyword>
<organism evidence="2">
    <name type="scientific">freshwater metagenome</name>
    <dbReference type="NCBI Taxonomy" id="449393"/>
    <lineage>
        <taxon>unclassified sequences</taxon>
        <taxon>metagenomes</taxon>
        <taxon>ecological metagenomes</taxon>
    </lineage>
</organism>
<dbReference type="EMBL" id="CAFBMK010000397">
    <property type="protein sequence ID" value="CAB4955687.1"/>
    <property type="molecule type" value="Genomic_DNA"/>
</dbReference>
<keyword evidence="1" id="KW-0472">Membrane</keyword>
<evidence type="ECO:0000256" key="1">
    <source>
        <dbReference type="SAM" id="Phobius"/>
    </source>
</evidence>
<keyword evidence="1" id="KW-0812">Transmembrane</keyword>
<accession>A0A6J7KJ66</accession>
<reference evidence="2" key="1">
    <citation type="submission" date="2020-05" db="EMBL/GenBank/DDBJ databases">
        <authorList>
            <person name="Chiriac C."/>
            <person name="Salcher M."/>
            <person name="Ghai R."/>
            <person name="Kavagutti S V."/>
        </authorList>
    </citation>
    <scope>NUCLEOTIDE SEQUENCE</scope>
</reference>
<feature type="transmembrane region" description="Helical" evidence="1">
    <location>
        <begin position="179"/>
        <end position="200"/>
    </location>
</feature>
<proteinExistence type="predicted"/>
<dbReference type="AlphaFoldDB" id="A0A6J7KJ66"/>
<sequence length="292" mass="29742">MPGVACHDDRVARRPAAATLVLVAAVLLVLGLPLQHLHGVTRPGTFAEHAASLSEEPVVRDALADAAVEAVVDAVEEVSPAAGPFARGVVAPRADRVVASAAFRRAFRGTARRGLRQVVDADRRRVTFTVTDVAGLTTETTGTLPADLDRLLRSVGPVPIFSFERSRDSAARTGRAADLGAVGLPLLAGAGVLLLLAVLVAPVRRRAVRAGGLAALGAGLVVVAAEQLARALALGAAGGGQDRDVAAAVWDELLSGLRTEALVLAAVGLLVALVASVVGRPRAAGRPAYPLG</sequence>
<feature type="transmembrane region" description="Helical" evidence="1">
    <location>
        <begin position="261"/>
        <end position="279"/>
    </location>
</feature>
<protein>
    <submittedName>
        <fullName evidence="2">Unannotated protein</fullName>
    </submittedName>
</protein>
<gene>
    <name evidence="2" type="ORF">UFOPK3564_03746</name>
</gene>
<evidence type="ECO:0000313" key="2">
    <source>
        <dbReference type="EMBL" id="CAB4955687.1"/>
    </source>
</evidence>
<name>A0A6J7KJ66_9ZZZZ</name>